<organism evidence="2 3">
    <name type="scientific">Domibacillus aminovorans</name>
    <dbReference type="NCBI Taxonomy" id="29332"/>
    <lineage>
        <taxon>Bacteria</taxon>
        <taxon>Bacillati</taxon>
        <taxon>Bacillota</taxon>
        <taxon>Bacilli</taxon>
        <taxon>Bacillales</taxon>
        <taxon>Bacillaceae</taxon>
        <taxon>Domibacillus</taxon>
    </lineage>
</organism>
<keyword evidence="1" id="KW-1133">Transmembrane helix</keyword>
<feature type="transmembrane region" description="Helical" evidence="1">
    <location>
        <begin position="38"/>
        <end position="56"/>
    </location>
</feature>
<name>A0A177KLL8_9BACI</name>
<evidence type="ECO:0000256" key="1">
    <source>
        <dbReference type="SAM" id="Phobius"/>
    </source>
</evidence>
<evidence type="ECO:0000313" key="2">
    <source>
        <dbReference type="EMBL" id="OAH54263.1"/>
    </source>
</evidence>
<dbReference type="EMBL" id="LQWZ01000033">
    <property type="protein sequence ID" value="OAH54263.1"/>
    <property type="molecule type" value="Genomic_DNA"/>
</dbReference>
<reference evidence="2 3" key="1">
    <citation type="submission" date="2016-01" db="EMBL/GenBank/DDBJ databases">
        <title>Investigation of taxonomic status of Bacillus aminovorans.</title>
        <authorList>
            <person name="Verma A."/>
            <person name="Pal Y."/>
            <person name="Krishnamurthi S."/>
        </authorList>
    </citation>
    <scope>NUCLEOTIDE SEQUENCE [LARGE SCALE GENOMIC DNA]</scope>
    <source>
        <strain evidence="2 3">DSM 4337</strain>
    </source>
</reference>
<keyword evidence="1" id="KW-0472">Membrane</keyword>
<dbReference type="AlphaFoldDB" id="A0A177KLL8"/>
<evidence type="ECO:0000313" key="3">
    <source>
        <dbReference type="Proteomes" id="UP000077271"/>
    </source>
</evidence>
<gene>
    <name evidence="2" type="ORF">AWH48_06550</name>
</gene>
<sequence length="64" mass="7137">MFYKYSIILTIIVLIAVFTSLNPAFISGENVLTVLRSISNVTIIAVGVTISLYNGFCRRCVYPF</sequence>
<dbReference type="Proteomes" id="UP000077271">
    <property type="component" value="Unassembled WGS sequence"/>
</dbReference>
<comment type="caution">
    <text evidence="2">The sequence shown here is derived from an EMBL/GenBank/DDBJ whole genome shotgun (WGS) entry which is preliminary data.</text>
</comment>
<accession>A0A177KLL8</accession>
<protein>
    <submittedName>
        <fullName evidence="2">Uncharacterized protein</fullName>
    </submittedName>
</protein>
<feature type="transmembrane region" description="Helical" evidence="1">
    <location>
        <begin position="7"/>
        <end position="26"/>
    </location>
</feature>
<keyword evidence="1" id="KW-0812">Transmembrane</keyword>
<proteinExistence type="predicted"/>